<dbReference type="AlphaFoldDB" id="X8AFF6"/>
<protein>
    <submittedName>
        <fullName evidence="1">Uncharacterized protein</fullName>
    </submittedName>
</protein>
<evidence type="ECO:0000313" key="1">
    <source>
        <dbReference type="EMBL" id="EUA29891.1"/>
    </source>
</evidence>
<proteinExistence type="predicted"/>
<sequence>MDGGGVGLDLIGVGIDFLGADELTESGGLGPLGALPPGSLGGLGGGTGWHPGQAWAAWAAWRCRGVGQRRSGRLGGRLVGAAGLG</sequence>
<accession>X8AFF6</accession>
<dbReference type="PATRIC" id="fig|1299334.3.peg.5837"/>
<organism evidence="1">
    <name type="scientific">Mycobacterium xenopi 4042</name>
    <dbReference type="NCBI Taxonomy" id="1299334"/>
    <lineage>
        <taxon>Bacteria</taxon>
        <taxon>Bacillati</taxon>
        <taxon>Actinomycetota</taxon>
        <taxon>Actinomycetes</taxon>
        <taxon>Mycobacteriales</taxon>
        <taxon>Mycobacteriaceae</taxon>
        <taxon>Mycobacterium</taxon>
    </lineage>
</organism>
<gene>
    <name evidence="1" type="ORF">I553_4145</name>
</gene>
<name>X8AFF6_MYCXE</name>
<reference evidence="1" key="1">
    <citation type="submission" date="2014-01" db="EMBL/GenBank/DDBJ databases">
        <authorList>
            <person name="Brown-Elliot B."/>
            <person name="Wallace R."/>
            <person name="Lenaerts A."/>
            <person name="Ordway D."/>
            <person name="DeGroote M.A."/>
            <person name="Parker T."/>
            <person name="Sizemore C."/>
            <person name="Tallon L.J."/>
            <person name="Sadzewicz L.K."/>
            <person name="Sengamalay N."/>
            <person name="Fraser C.M."/>
            <person name="Hine E."/>
            <person name="Shefchek K.A."/>
            <person name="Das S.P."/>
            <person name="Tettelin H."/>
        </authorList>
    </citation>
    <scope>NUCLEOTIDE SEQUENCE [LARGE SCALE GENOMIC DNA]</scope>
    <source>
        <strain evidence="1">4042</strain>
    </source>
</reference>
<comment type="caution">
    <text evidence="1">The sequence shown here is derived from an EMBL/GenBank/DDBJ whole genome shotgun (WGS) entry which is preliminary data.</text>
</comment>
<dbReference type="EMBL" id="JAOB01000060">
    <property type="protein sequence ID" value="EUA29891.1"/>
    <property type="molecule type" value="Genomic_DNA"/>
</dbReference>